<dbReference type="Pfam" id="PF02779">
    <property type="entry name" value="Transket_pyr"/>
    <property type="match status" value="1"/>
</dbReference>
<evidence type="ECO:0000256" key="7">
    <source>
        <dbReference type="ARBA" id="ARBA00037426"/>
    </source>
</evidence>
<dbReference type="Gene3D" id="3.40.50.11610">
    <property type="entry name" value="Multifunctional 2-oxoglutarate metabolism enzyme, C-terminal domain"/>
    <property type="match status" value="1"/>
</dbReference>
<dbReference type="Gene3D" id="3.40.50.12470">
    <property type="match status" value="1"/>
</dbReference>
<dbReference type="AlphaFoldDB" id="A0A8S4C1F4"/>
<keyword evidence="6" id="KW-0786">Thiamine pyrophosphate</keyword>
<gene>
    <name evidence="11" type="ORF">MHYMCMPASI_00136</name>
</gene>
<dbReference type="CDD" id="cd02016">
    <property type="entry name" value="TPP_E1_OGDC_like"/>
    <property type="match status" value="1"/>
</dbReference>
<evidence type="ECO:0000256" key="3">
    <source>
        <dbReference type="ARBA" id="ARBA00012280"/>
    </source>
</evidence>
<keyword evidence="4" id="KW-0809">Transit peptide</keyword>
<dbReference type="EC" id="1.2.4.2" evidence="3"/>
<comment type="caution">
    <text evidence="11">The sequence shown here is derived from an EMBL/GenBank/DDBJ whole genome shotgun (WGS) entry which is preliminary data.</text>
</comment>
<evidence type="ECO:0000256" key="9">
    <source>
        <dbReference type="ARBA" id="ARBA00042984"/>
    </source>
</evidence>
<dbReference type="PANTHER" id="PTHR23152:SF4">
    <property type="entry name" value="2-OXOADIPATE DEHYDROGENASE COMPLEX COMPONENT E1"/>
    <property type="match status" value="1"/>
</dbReference>
<reference evidence="11" key="1">
    <citation type="submission" date="2021-06" db="EMBL/GenBank/DDBJ databases">
        <authorList>
            <person name="Nardi T."/>
            <person name="Nardi T."/>
        </authorList>
    </citation>
    <scope>NUCLEOTIDE SEQUENCE</scope>
</reference>
<dbReference type="Pfam" id="PF16870">
    <property type="entry name" value="OxoGdeHyase_C"/>
    <property type="match status" value="1"/>
</dbReference>
<name>A0A8S4C1F4_9ACAR</name>
<comment type="cofactor">
    <cofactor evidence="1">
        <name>thiamine diphosphate</name>
        <dbReference type="ChEBI" id="CHEBI:58937"/>
    </cofactor>
</comment>
<evidence type="ECO:0000256" key="6">
    <source>
        <dbReference type="ARBA" id="ARBA00023052"/>
    </source>
</evidence>
<dbReference type="EMBL" id="CAJVAF010000038">
    <property type="protein sequence ID" value="CAG7589395.1"/>
    <property type="molecule type" value="Genomic_DNA"/>
</dbReference>
<comment type="function">
    <text evidence="7">The 2-oxoglutarate dehydrogenase complex catalyzes the overall conversion of 2-oxoglutarate to succinyl-CoA and CO(2). It contains multiple copies of three enzymatic components: 2-oxoglutarate dehydrogenase (E1), dihydrolipoamide succinyltransferase (E2) and lipoamide dehydrogenase (E3).</text>
</comment>
<feature type="domain" description="Transketolase-like pyrimidine-binding" evidence="10">
    <location>
        <begin position="593"/>
        <end position="787"/>
    </location>
</feature>
<evidence type="ECO:0000259" key="10">
    <source>
        <dbReference type="SMART" id="SM00861"/>
    </source>
</evidence>
<organism evidence="11 12">
    <name type="scientific">Hyalomma marginatum</name>
    <dbReference type="NCBI Taxonomy" id="34627"/>
    <lineage>
        <taxon>Eukaryota</taxon>
        <taxon>Metazoa</taxon>
        <taxon>Ecdysozoa</taxon>
        <taxon>Arthropoda</taxon>
        <taxon>Chelicerata</taxon>
        <taxon>Arachnida</taxon>
        <taxon>Acari</taxon>
        <taxon>Parasitiformes</taxon>
        <taxon>Ixodida</taxon>
        <taxon>Ixodoidea</taxon>
        <taxon>Ixodidae</taxon>
        <taxon>Hyalomminae</taxon>
        <taxon>Hyalomma</taxon>
    </lineage>
</organism>
<evidence type="ECO:0000256" key="4">
    <source>
        <dbReference type="ARBA" id="ARBA00022946"/>
    </source>
</evidence>
<proteinExistence type="inferred from homology"/>
<dbReference type="Pfam" id="PF16078">
    <property type="entry name" value="2-oxogl_dehyd_N"/>
    <property type="match status" value="1"/>
</dbReference>
<dbReference type="NCBIfam" id="NF006914">
    <property type="entry name" value="PRK09404.1"/>
    <property type="match status" value="1"/>
</dbReference>
<dbReference type="NCBIfam" id="NF008907">
    <property type="entry name" value="PRK12270.1"/>
    <property type="match status" value="1"/>
</dbReference>
<comment type="similarity">
    <text evidence="2">Belongs to the alpha-ketoglutarate dehydrogenase family.</text>
</comment>
<dbReference type="GO" id="GO:0030976">
    <property type="term" value="F:thiamine pyrophosphate binding"/>
    <property type="evidence" value="ECO:0007669"/>
    <property type="project" value="InterPro"/>
</dbReference>
<evidence type="ECO:0000313" key="11">
    <source>
        <dbReference type="EMBL" id="CAG7589395.1"/>
    </source>
</evidence>
<keyword evidence="12" id="KW-1185">Reference proteome</keyword>
<dbReference type="PIRSF" id="PIRSF000157">
    <property type="entry name" value="Oxoglu_dh_E1"/>
    <property type="match status" value="1"/>
</dbReference>
<dbReference type="NCBIfam" id="TIGR00239">
    <property type="entry name" value="2oxo_dh_E1"/>
    <property type="match status" value="1"/>
</dbReference>
<evidence type="ECO:0000256" key="8">
    <source>
        <dbReference type="ARBA" id="ARBA00040267"/>
    </source>
</evidence>
<dbReference type="Gene3D" id="1.10.287.1150">
    <property type="entry name" value="TPP helical domain"/>
    <property type="match status" value="1"/>
</dbReference>
<dbReference type="GO" id="GO:0045252">
    <property type="term" value="C:oxoglutarate dehydrogenase complex"/>
    <property type="evidence" value="ECO:0007669"/>
    <property type="project" value="TreeGrafter"/>
</dbReference>
<dbReference type="InterPro" id="IPR031717">
    <property type="entry name" value="ODO-1/KGD_C"/>
</dbReference>
<dbReference type="InterPro" id="IPR029061">
    <property type="entry name" value="THDP-binding"/>
</dbReference>
<accession>A0A8S4C1F4</accession>
<dbReference type="FunFam" id="3.40.50.12470:FF:000003">
    <property type="entry name" value="2-oxoglutarate dehydrogenase E1 component"/>
    <property type="match status" value="1"/>
</dbReference>
<dbReference type="InterPro" id="IPR032106">
    <property type="entry name" value="2-oxogl_dehyd_N"/>
</dbReference>
<protein>
    <recommendedName>
        <fullName evidence="8">2-oxoglutarate dehydrogenase, mitochondrial</fullName>
        <ecNumber evidence="3">1.2.4.2</ecNumber>
    </recommendedName>
    <alternativeName>
        <fullName evidence="9">2-oxoglutarate dehydrogenase complex component E1</fullName>
    </alternativeName>
</protein>
<keyword evidence="5" id="KW-0560">Oxidoreductase</keyword>
<dbReference type="Proteomes" id="UP000837675">
    <property type="component" value="Unassembled WGS sequence"/>
</dbReference>
<dbReference type="GO" id="GO:0005829">
    <property type="term" value="C:cytosol"/>
    <property type="evidence" value="ECO:0007669"/>
    <property type="project" value="TreeGrafter"/>
</dbReference>
<dbReference type="InterPro" id="IPR005475">
    <property type="entry name" value="Transketolase-like_Pyr-bd"/>
</dbReference>
<sequence>MSNALQSNSYLFGSNATFIESLYKQYLENPNSVDSSWQDYFKAFQDESKNLLNNIAAKTPKDSSIFHPVKSSALSPAAKATNNDLTLAAISLISAYINYGHTAINLDPLNLTRPNSHPLLTLEGHGLSQADLAKQFDFGKILNLGTVSLAEALEKAKSTYANKIGIELSHIENHEEKSWICQQLEQTSLNQPIQNEFKKQILKHLLEVTYFENFLHTKFPGTKRFSIEGGEAAIVVMEVAIKLFSAANIEEIVIGMAHRGRLNVLTKILGKPYHALLSEFAGVLAFPEDLDMPGDVKYHLGASMDREIEGKKIHLSLTPNPSHLEAVNSVVLGRVRAKQDYKGDKTCQKVLAFLIHGDAALAGQGSVAESLMSSQLEAYKIGGVFHLVINNQIGFTTNVSADRFGRYCTDIAKAINAPILHVNGDDIEAVIRAAQLAAEYRLKFNQDVFLDIVCYRKYGHNEGDEPMFTQPLMYQTIDKHKNPADLYAEVLITQNIITVPEYQKMLDEFKEFLNSELEISKSYKPTEADWFKGIWKTLQPLDEKTASPTGVEKNTLIDLGKKLATIPSSFNLNSKIARQFQAKIQMMEKGADLDWAMGESLAYATLLMEGFNIRITGQDCERGTFSHRHAVLTDQVNESRYIPLNNLDSNQKAKLEINNSNLSELAALAFEYGYSFSSPKTLVIWEAQFGDFANGAQVVIDQFIAAGEAKWLRANGLVLLLPHGYEGQGPEHSSARLERFLQLAAEDNIQVVNCTTPASFFHVIRRQMHRNYRKPLIVMTPKSLLRHKLAVSGFDEMDLNTKFHPLLEDKETNADAKKVIICSGKVYYDLFEKRAALGIKDTAIIRLEQLYPFPAKELKESLSNHPNAKFIWCQEEHENCGAYLFAKYRIEKILKEIDVNMKELLYAGRAESASTAAGYMKLHIKELDNFITKALS</sequence>
<evidence type="ECO:0000256" key="2">
    <source>
        <dbReference type="ARBA" id="ARBA00006936"/>
    </source>
</evidence>
<evidence type="ECO:0000256" key="5">
    <source>
        <dbReference type="ARBA" id="ARBA00023002"/>
    </source>
</evidence>
<dbReference type="SUPFAM" id="SSF52518">
    <property type="entry name" value="Thiamin diphosphate-binding fold (THDP-binding)"/>
    <property type="match status" value="2"/>
</dbReference>
<evidence type="ECO:0000313" key="12">
    <source>
        <dbReference type="Proteomes" id="UP000837675"/>
    </source>
</evidence>
<dbReference type="Pfam" id="PF00676">
    <property type="entry name" value="E1_dh"/>
    <property type="match status" value="1"/>
</dbReference>
<dbReference type="InterPro" id="IPR042179">
    <property type="entry name" value="KGD_C_sf"/>
</dbReference>
<dbReference type="GO" id="GO:0004591">
    <property type="term" value="F:oxoglutarate dehydrogenase (succinyl-transferring) activity"/>
    <property type="evidence" value="ECO:0007669"/>
    <property type="project" value="UniProtKB-EC"/>
</dbReference>
<dbReference type="InterPro" id="IPR001017">
    <property type="entry name" value="DH_E1"/>
</dbReference>
<dbReference type="InterPro" id="IPR011603">
    <property type="entry name" value="2oxoglutarate_DH_E1"/>
</dbReference>
<evidence type="ECO:0000256" key="1">
    <source>
        <dbReference type="ARBA" id="ARBA00001964"/>
    </source>
</evidence>
<dbReference type="Gene3D" id="3.40.50.970">
    <property type="match status" value="1"/>
</dbReference>
<dbReference type="GO" id="GO:0006099">
    <property type="term" value="P:tricarboxylic acid cycle"/>
    <property type="evidence" value="ECO:0007669"/>
    <property type="project" value="TreeGrafter"/>
</dbReference>
<dbReference type="PANTHER" id="PTHR23152">
    <property type="entry name" value="2-OXOGLUTARATE DEHYDROGENASE"/>
    <property type="match status" value="1"/>
</dbReference>
<dbReference type="SMART" id="SM00861">
    <property type="entry name" value="Transket_pyr"/>
    <property type="match status" value="1"/>
</dbReference>